<evidence type="ECO:0000256" key="7">
    <source>
        <dbReference type="SAM" id="MobiDB-lite"/>
    </source>
</evidence>
<evidence type="ECO:0000256" key="3">
    <source>
        <dbReference type="ARBA" id="ARBA00023274"/>
    </source>
</evidence>
<dbReference type="EMBL" id="LIZX01000039">
    <property type="protein sequence ID" value="KPJ68827.1"/>
    <property type="molecule type" value="Genomic_DNA"/>
</dbReference>
<dbReference type="GO" id="GO:0006412">
    <property type="term" value="P:translation"/>
    <property type="evidence" value="ECO:0007669"/>
    <property type="project" value="UniProtKB-UniRule"/>
</dbReference>
<evidence type="ECO:0000313" key="9">
    <source>
        <dbReference type="Proteomes" id="UP000051861"/>
    </source>
</evidence>
<feature type="compositionally biased region" description="Basic residues" evidence="7">
    <location>
        <begin position="54"/>
        <end position="64"/>
    </location>
</feature>
<dbReference type="Gene3D" id="1.20.5.1150">
    <property type="entry name" value="Ribosomal protein S8"/>
    <property type="match status" value="1"/>
</dbReference>
<dbReference type="NCBIfam" id="TIGR00030">
    <property type="entry name" value="S21p"/>
    <property type="match status" value="1"/>
</dbReference>
<sequence length="64" mass="8170">MPRIEIRKGEELEKALRKFKTKLRREGLMDEIKKREFYEKPSQRRRKKEEAARRRERRRRREAE</sequence>
<organism evidence="8 9">
    <name type="scientific">candidate division WOR-1 bacterium DG_54_3</name>
    <dbReference type="NCBI Taxonomy" id="1703775"/>
    <lineage>
        <taxon>Bacteria</taxon>
        <taxon>Bacillati</taxon>
        <taxon>Saganbacteria</taxon>
    </lineage>
</organism>
<dbReference type="GO" id="GO:0003735">
    <property type="term" value="F:structural constituent of ribosome"/>
    <property type="evidence" value="ECO:0007669"/>
    <property type="project" value="InterPro"/>
</dbReference>
<keyword evidence="2 5" id="KW-0689">Ribosomal protein</keyword>
<dbReference type="PRINTS" id="PR00976">
    <property type="entry name" value="RIBOSOMALS21"/>
</dbReference>
<dbReference type="GO" id="GO:1990904">
    <property type="term" value="C:ribonucleoprotein complex"/>
    <property type="evidence" value="ECO:0007669"/>
    <property type="project" value="UniProtKB-KW"/>
</dbReference>
<evidence type="ECO:0000256" key="6">
    <source>
        <dbReference type="RuleBase" id="RU000667"/>
    </source>
</evidence>
<feature type="region of interest" description="Disordered" evidence="7">
    <location>
        <begin position="36"/>
        <end position="64"/>
    </location>
</feature>
<reference evidence="8 9" key="1">
    <citation type="journal article" date="2015" name="Microbiome">
        <title>Genomic resolution of linkages in carbon, nitrogen, and sulfur cycling among widespread estuary sediment bacteria.</title>
        <authorList>
            <person name="Baker B.J."/>
            <person name="Lazar C.S."/>
            <person name="Teske A.P."/>
            <person name="Dick G.J."/>
        </authorList>
    </citation>
    <scope>NUCLEOTIDE SEQUENCE [LARGE SCALE GENOMIC DNA]</scope>
    <source>
        <strain evidence="8">DG_54_3</strain>
    </source>
</reference>
<comment type="similarity">
    <text evidence="1 5 6">Belongs to the bacterial ribosomal protein bS21 family.</text>
</comment>
<dbReference type="InterPro" id="IPR001911">
    <property type="entry name" value="Ribosomal_bS21"/>
</dbReference>
<dbReference type="Proteomes" id="UP000051861">
    <property type="component" value="Unassembled WGS sequence"/>
</dbReference>
<evidence type="ECO:0000313" key="8">
    <source>
        <dbReference type="EMBL" id="KPJ68827.1"/>
    </source>
</evidence>
<evidence type="ECO:0000256" key="5">
    <source>
        <dbReference type="HAMAP-Rule" id="MF_00358"/>
    </source>
</evidence>
<evidence type="ECO:0000256" key="4">
    <source>
        <dbReference type="ARBA" id="ARBA00035135"/>
    </source>
</evidence>
<dbReference type="InterPro" id="IPR038380">
    <property type="entry name" value="Ribosomal_bS21_sf"/>
</dbReference>
<dbReference type="GO" id="GO:0005840">
    <property type="term" value="C:ribosome"/>
    <property type="evidence" value="ECO:0007669"/>
    <property type="project" value="UniProtKB-KW"/>
</dbReference>
<dbReference type="PATRIC" id="fig|1703775.3.peg.1904"/>
<keyword evidence="3 5" id="KW-0687">Ribonucleoprotein</keyword>
<protein>
    <recommendedName>
        <fullName evidence="4 5">Small ribosomal subunit protein bS21</fullName>
    </recommendedName>
</protein>
<accession>A0A0S7Y352</accession>
<evidence type="ECO:0000256" key="2">
    <source>
        <dbReference type="ARBA" id="ARBA00022980"/>
    </source>
</evidence>
<dbReference type="HAMAP" id="MF_00358">
    <property type="entry name" value="Ribosomal_bS21"/>
    <property type="match status" value="1"/>
</dbReference>
<evidence type="ECO:0000256" key="1">
    <source>
        <dbReference type="ARBA" id="ARBA00006640"/>
    </source>
</evidence>
<feature type="compositionally biased region" description="Basic and acidic residues" evidence="7">
    <location>
        <begin position="36"/>
        <end position="53"/>
    </location>
</feature>
<name>A0A0S7Y352_UNCSA</name>
<proteinExistence type="inferred from homology"/>
<gene>
    <name evidence="5" type="primary">rpsU</name>
    <name evidence="8" type="ORF">AMJ44_05365</name>
</gene>
<dbReference type="AlphaFoldDB" id="A0A0S7Y352"/>
<dbReference type="Pfam" id="PF01165">
    <property type="entry name" value="Ribosomal_S21"/>
    <property type="match status" value="1"/>
</dbReference>
<comment type="caution">
    <text evidence="8">The sequence shown here is derived from an EMBL/GenBank/DDBJ whole genome shotgun (WGS) entry which is preliminary data.</text>
</comment>